<sequence>MGDRSDESRFSLNTDFRRTFIWREPGTRYLPSNVREIDHYGGGGLMVWAGIMLDGRTPLHVFERGTVTGVRYRDEILEPYVRPFRGAVGPEFILMDDNVGSRPYFHQGPHRALLVDEFLGSEDIRRMDWPARSPDLNPIEHVWDALGRAIETRNPPPRTIQEMKTALLNEWDQLPQEMINCLISSMKPRCKACISVRGDHTPYKPIFLFILKQLFHNFRLQRVLRTIMRVYYNC</sequence>
<accession>A0A4Y2I4H0</accession>
<organism evidence="2 3">
    <name type="scientific">Araneus ventricosus</name>
    <name type="common">Orbweaver spider</name>
    <name type="synonym">Epeira ventricosa</name>
    <dbReference type="NCBI Taxonomy" id="182803"/>
    <lineage>
        <taxon>Eukaryota</taxon>
        <taxon>Metazoa</taxon>
        <taxon>Ecdysozoa</taxon>
        <taxon>Arthropoda</taxon>
        <taxon>Chelicerata</taxon>
        <taxon>Arachnida</taxon>
        <taxon>Araneae</taxon>
        <taxon>Araneomorphae</taxon>
        <taxon>Entelegynae</taxon>
        <taxon>Araneoidea</taxon>
        <taxon>Araneidae</taxon>
        <taxon>Araneus</taxon>
    </lineage>
</organism>
<dbReference type="EMBL" id="BGPR01002353">
    <property type="protein sequence ID" value="GBM72066.1"/>
    <property type="molecule type" value="Genomic_DNA"/>
</dbReference>
<name>A0A4Y2I4H0_ARAVE</name>
<dbReference type="Proteomes" id="UP000499080">
    <property type="component" value="Unassembled WGS sequence"/>
</dbReference>
<protein>
    <submittedName>
        <fullName evidence="2">Transposable element Tc1 transposase</fullName>
    </submittedName>
</protein>
<proteinExistence type="predicted"/>
<dbReference type="Gene3D" id="3.30.420.10">
    <property type="entry name" value="Ribonuclease H-like superfamily/Ribonuclease H"/>
    <property type="match status" value="1"/>
</dbReference>
<keyword evidence="3" id="KW-1185">Reference proteome</keyword>
<dbReference type="AlphaFoldDB" id="A0A4Y2I4H0"/>
<evidence type="ECO:0000313" key="2">
    <source>
        <dbReference type="EMBL" id="GBM72066.1"/>
    </source>
</evidence>
<dbReference type="InterPro" id="IPR038717">
    <property type="entry name" value="Tc1-like_DDE_dom"/>
</dbReference>
<gene>
    <name evidence="2" type="primary">tc1a_62</name>
    <name evidence="2" type="ORF">AVEN_108217_1</name>
</gene>
<comment type="caution">
    <text evidence="2">The sequence shown here is derived from an EMBL/GenBank/DDBJ whole genome shotgun (WGS) entry which is preliminary data.</text>
</comment>
<dbReference type="InterPro" id="IPR036397">
    <property type="entry name" value="RNaseH_sf"/>
</dbReference>
<feature type="domain" description="Tc1-like transposase DDE" evidence="1">
    <location>
        <begin position="6"/>
        <end position="153"/>
    </location>
</feature>
<reference evidence="2 3" key="1">
    <citation type="journal article" date="2019" name="Sci. Rep.">
        <title>Orb-weaving spider Araneus ventricosus genome elucidates the spidroin gene catalogue.</title>
        <authorList>
            <person name="Kono N."/>
            <person name="Nakamura H."/>
            <person name="Ohtoshi R."/>
            <person name="Moran D.A.P."/>
            <person name="Shinohara A."/>
            <person name="Yoshida Y."/>
            <person name="Fujiwara M."/>
            <person name="Mori M."/>
            <person name="Tomita M."/>
            <person name="Arakawa K."/>
        </authorList>
    </citation>
    <scope>NUCLEOTIDE SEQUENCE [LARGE SCALE GENOMIC DNA]</scope>
</reference>
<evidence type="ECO:0000313" key="3">
    <source>
        <dbReference type="Proteomes" id="UP000499080"/>
    </source>
</evidence>
<dbReference type="GO" id="GO:0003676">
    <property type="term" value="F:nucleic acid binding"/>
    <property type="evidence" value="ECO:0007669"/>
    <property type="project" value="InterPro"/>
</dbReference>
<dbReference type="Pfam" id="PF13358">
    <property type="entry name" value="DDE_3"/>
    <property type="match status" value="1"/>
</dbReference>
<evidence type="ECO:0000259" key="1">
    <source>
        <dbReference type="Pfam" id="PF13358"/>
    </source>
</evidence>